<dbReference type="SUPFAM" id="SSF50891">
    <property type="entry name" value="Cyclophilin-like"/>
    <property type="match status" value="1"/>
</dbReference>
<dbReference type="InterPro" id="IPR013785">
    <property type="entry name" value="Aldolase_TIM"/>
</dbReference>
<dbReference type="Pfam" id="PF19200">
    <property type="entry name" value="MupG_N"/>
    <property type="match status" value="1"/>
</dbReference>
<evidence type="ECO:0000259" key="1">
    <source>
        <dbReference type="Pfam" id="PF05913"/>
    </source>
</evidence>
<proteinExistence type="predicted"/>
<dbReference type="GeneID" id="98308006"/>
<dbReference type="InterPro" id="IPR043894">
    <property type="entry name" value="MupG_C"/>
</dbReference>
<dbReference type="Pfam" id="PF05913">
    <property type="entry name" value="MupG_C"/>
    <property type="match status" value="1"/>
</dbReference>
<feature type="domain" description="6-phospho-N-acetylmuramidase N-terminal" evidence="2">
    <location>
        <begin position="3"/>
        <end position="232"/>
    </location>
</feature>
<keyword evidence="4" id="KW-1185">Reference proteome</keyword>
<dbReference type="InterPro" id="IPR008589">
    <property type="entry name" value="MupG"/>
</dbReference>
<dbReference type="InterPro" id="IPR043797">
    <property type="entry name" value="MupG_N"/>
</dbReference>
<dbReference type="Gene3D" id="3.20.20.70">
    <property type="entry name" value="Aldolase class I"/>
    <property type="match status" value="1"/>
</dbReference>
<organism evidence="3 4">
    <name type="scientific">Liquorilactobacillus satsumensis DSM 16230 = JCM 12392</name>
    <dbReference type="NCBI Taxonomy" id="1423801"/>
    <lineage>
        <taxon>Bacteria</taxon>
        <taxon>Bacillati</taxon>
        <taxon>Bacillota</taxon>
        <taxon>Bacilli</taxon>
        <taxon>Lactobacillales</taxon>
        <taxon>Lactobacillaceae</taxon>
        <taxon>Liquorilactobacillus</taxon>
    </lineage>
</organism>
<evidence type="ECO:0000313" key="4">
    <source>
        <dbReference type="Proteomes" id="UP000051166"/>
    </source>
</evidence>
<reference evidence="3 4" key="1">
    <citation type="journal article" date="2015" name="Genome Announc.">
        <title>Expanding the biotechnology potential of lactobacilli through comparative genomics of 213 strains and associated genera.</title>
        <authorList>
            <person name="Sun Z."/>
            <person name="Harris H.M."/>
            <person name="McCann A."/>
            <person name="Guo C."/>
            <person name="Argimon S."/>
            <person name="Zhang W."/>
            <person name="Yang X."/>
            <person name="Jeffery I.B."/>
            <person name="Cooney J.C."/>
            <person name="Kagawa T.F."/>
            <person name="Liu W."/>
            <person name="Song Y."/>
            <person name="Salvetti E."/>
            <person name="Wrobel A."/>
            <person name="Rasinkangas P."/>
            <person name="Parkhill J."/>
            <person name="Rea M.C."/>
            <person name="O'Sullivan O."/>
            <person name="Ritari J."/>
            <person name="Douillard F.P."/>
            <person name="Paul Ross R."/>
            <person name="Yang R."/>
            <person name="Briner A.E."/>
            <person name="Felis G.E."/>
            <person name="de Vos W.M."/>
            <person name="Barrangou R."/>
            <person name="Klaenhammer T.R."/>
            <person name="Caufield P.W."/>
            <person name="Cui Y."/>
            <person name="Zhang H."/>
            <person name="O'Toole P.W."/>
        </authorList>
    </citation>
    <scope>NUCLEOTIDE SEQUENCE [LARGE SCALE GENOMIC DNA]</scope>
    <source>
        <strain evidence="3 4">DSM 16230</strain>
    </source>
</reference>
<accession>A0A0R1UZE1</accession>
<dbReference type="Gene3D" id="2.40.100.10">
    <property type="entry name" value="Cyclophilin-like"/>
    <property type="match status" value="1"/>
</dbReference>
<dbReference type="InterPro" id="IPR017853">
    <property type="entry name" value="GH"/>
</dbReference>
<comment type="caution">
    <text evidence="3">The sequence shown here is derived from an EMBL/GenBank/DDBJ whole genome shotgun (WGS) entry which is preliminary data.</text>
</comment>
<dbReference type="AlphaFoldDB" id="A0A0R1UZE1"/>
<evidence type="ECO:0000259" key="2">
    <source>
        <dbReference type="Pfam" id="PF19200"/>
    </source>
</evidence>
<dbReference type="RefSeq" id="WP_056960716.1">
    <property type="nucleotide sequence ID" value="NZ_AZFQ01000036.1"/>
</dbReference>
<dbReference type="PATRIC" id="fig|1423801.4.peg.585"/>
<dbReference type="PANTHER" id="PTHR38435">
    <property type="match status" value="1"/>
</dbReference>
<protein>
    <recommendedName>
        <fullName evidence="5">Outer surface protein</fullName>
    </recommendedName>
</protein>
<dbReference type="STRING" id="1423801.FD50_GL000576"/>
<evidence type="ECO:0000313" key="3">
    <source>
        <dbReference type="EMBL" id="KRL98765.1"/>
    </source>
</evidence>
<name>A0A0R1UZE1_9LACO</name>
<dbReference type="PANTHER" id="PTHR38435:SF2">
    <property type="entry name" value="DUF871 DOMAIN-CONTAINING PROTEIN"/>
    <property type="match status" value="1"/>
</dbReference>
<dbReference type="InterPro" id="IPR029000">
    <property type="entry name" value="Cyclophilin-like_dom_sf"/>
</dbReference>
<feature type="domain" description="6-phospho-N-acetylmuramidase C-terminal" evidence="1">
    <location>
        <begin position="243"/>
        <end position="351"/>
    </location>
</feature>
<sequence>MNYGFSFYLDKELDSEANIYIKRMAAQGFSGIFTSIHLPEDQVAVYRERLLQLAAIARENQLQLVVDIAADSLERIGLSVTNPKQLRKFGITGLRLDEKLPLSVIINLTQELALVALNASTLTLEDVAHLKQAKVDFSKLEAWHNYYPRPETGLAATWFSKRNHWLRSLGIHVQAFVPGDGRLRGPLFAGLPTLEEHRKWHPLAAVLALAKMGVSTVYLGDPEITTVTQAQFALYLKQKIILLHIKPIESRSRYFKYVLGLHQNRLDPAAAVIRCADSRQLGVPQIVAEPSYPRTQGAVTLDNEKYQRYMGEIQLCRIALPADERVNVVGQVLPQELTLLNQLGAGERFELRAAVEREELK</sequence>
<dbReference type="EMBL" id="AZFQ01000036">
    <property type="protein sequence ID" value="KRL98765.1"/>
    <property type="molecule type" value="Genomic_DNA"/>
</dbReference>
<dbReference type="SUPFAM" id="SSF51445">
    <property type="entry name" value="(Trans)glycosidases"/>
    <property type="match status" value="1"/>
</dbReference>
<dbReference type="Proteomes" id="UP000051166">
    <property type="component" value="Unassembled WGS sequence"/>
</dbReference>
<gene>
    <name evidence="3" type="ORF">FD50_GL000576</name>
</gene>
<evidence type="ECO:0008006" key="5">
    <source>
        <dbReference type="Google" id="ProtNLM"/>
    </source>
</evidence>